<reference evidence="4 5" key="1">
    <citation type="submission" date="2019-02" db="EMBL/GenBank/DDBJ databases">
        <title>Genome sequencing of the rare red list fungi Phellinidium pouzarii.</title>
        <authorList>
            <person name="Buettner E."/>
            <person name="Kellner H."/>
        </authorList>
    </citation>
    <scope>NUCLEOTIDE SEQUENCE [LARGE SCALE GENOMIC DNA]</scope>
    <source>
        <strain evidence="4 5">DSM 108285</strain>
    </source>
</reference>
<keyword evidence="5" id="KW-1185">Reference proteome</keyword>
<dbReference type="GO" id="GO:0006364">
    <property type="term" value="P:rRNA processing"/>
    <property type="evidence" value="ECO:0007669"/>
    <property type="project" value="TreeGrafter"/>
</dbReference>
<proteinExistence type="inferred from homology"/>
<evidence type="ECO:0000313" key="4">
    <source>
        <dbReference type="EMBL" id="THG97324.1"/>
    </source>
</evidence>
<feature type="region of interest" description="Disordered" evidence="2">
    <location>
        <begin position="45"/>
        <end position="69"/>
    </location>
</feature>
<dbReference type="EMBL" id="SGPK01000812">
    <property type="protein sequence ID" value="THG97324.1"/>
    <property type="molecule type" value="Genomic_DNA"/>
</dbReference>
<dbReference type="PANTHER" id="PTHR22997:SF0">
    <property type="entry name" value="PIH1 DOMAIN-CONTAINING PROTEIN 1"/>
    <property type="match status" value="1"/>
</dbReference>
<comment type="similarity">
    <text evidence="1">Belongs to the PIH1 family.</text>
</comment>
<sequence>MSTSKRMSNPSKVGVVASNDSVRVVLAPSAGFCIKSVTTDTGIYTASASSSSPVDSKKTNLLEPPSVPKTEQVPRGVKVFLNIAWDKHVPSPPPADEAVVRRAMAGEDLDDPTTNSMYYVPVVVSEPREATDKSGKPSLVFDCVFSTTLKPRCTKDREFKMYLIELALEHVEEKIHATLSRQIGTPNIASKGKLGTRTVLIPKTLSEPRDVASASTTPLVREISNSTSIALSPGSSLADIENKEAQVAPAPKKSSLRNSMSSSSEKGVNKARPLIEEIISTPLSNVHTSTSKRRVNDAPNSIISDDSLDTETLSALPPPRWTWILEDTRIRIDVEVSTMTHTLHSQSTFDVESRRIILHIPRANFLDINLDLPDAEIGRINASRMDDAAVPEEKTELDVDVLRVKGHNAGQALGLKRQRDFDVANARAEWRVGERRLALFV</sequence>
<feature type="domain" description="PIH1 N-terminal" evidence="3">
    <location>
        <begin position="69"/>
        <end position="199"/>
    </location>
</feature>
<protein>
    <recommendedName>
        <fullName evidence="3">PIH1 N-terminal domain-containing protein</fullName>
    </recommendedName>
</protein>
<dbReference type="GO" id="GO:0005737">
    <property type="term" value="C:cytoplasm"/>
    <property type="evidence" value="ECO:0007669"/>
    <property type="project" value="TreeGrafter"/>
</dbReference>
<name>A0A4S4KGG9_9AGAM</name>
<dbReference type="InterPro" id="IPR012981">
    <property type="entry name" value="PIH1_N"/>
</dbReference>
<evidence type="ECO:0000256" key="2">
    <source>
        <dbReference type="SAM" id="MobiDB-lite"/>
    </source>
</evidence>
<evidence type="ECO:0000259" key="3">
    <source>
        <dbReference type="Pfam" id="PF08190"/>
    </source>
</evidence>
<dbReference type="GO" id="GO:0097255">
    <property type="term" value="C:R2TP complex"/>
    <property type="evidence" value="ECO:0007669"/>
    <property type="project" value="TreeGrafter"/>
</dbReference>
<dbReference type="InterPro" id="IPR050734">
    <property type="entry name" value="PIH1/Kintoun_subfamily"/>
</dbReference>
<accession>A0A4S4KGG9</accession>
<dbReference type="Pfam" id="PF08190">
    <property type="entry name" value="PIH1"/>
    <property type="match status" value="1"/>
</dbReference>
<dbReference type="OrthoDB" id="5135119at2759"/>
<organism evidence="4 5">
    <name type="scientific">Phellinidium pouzarii</name>
    <dbReference type="NCBI Taxonomy" id="167371"/>
    <lineage>
        <taxon>Eukaryota</taxon>
        <taxon>Fungi</taxon>
        <taxon>Dikarya</taxon>
        <taxon>Basidiomycota</taxon>
        <taxon>Agaricomycotina</taxon>
        <taxon>Agaricomycetes</taxon>
        <taxon>Hymenochaetales</taxon>
        <taxon>Hymenochaetaceae</taxon>
        <taxon>Phellinidium</taxon>
    </lineage>
</organism>
<evidence type="ECO:0000313" key="5">
    <source>
        <dbReference type="Proteomes" id="UP000308199"/>
    </source>
</evidence>
<comment type="caution">
    <text evidence="4">The sequence shown here is derived from an EMBL/GenBank/DDBJ whole genome shotgun (WGS) entry which is preliminary data.</text>
</comment>
<dbReference type="PANTHER" id="PTHR22997">
    <property type="entry name" value="PIH1 DOMAIN-CONTAINING PROTEIN 1"/>
    <property type="match status" value="1"/>
</dbReference>
<gene>
    <name evidence="4" type="ORF">EW145_g7638</name>
</gene>
<evidence type="ECO:0000256" key="1">
    <source>
        <dbReference type="ARBA" id="ARBA00008511"/>
    </source>
</evidence>
<dbReference type="Proteomes" id="UP000308199">
    <property type="component" value="Unassembled WGS sequence"/>
</dbReference>
<dbReference type="AlphaFoldDB" id="A0A4S4KGG9"/>
<dbReference type="GO" id="GO:1990904">
    <property type="term" value="C:ribonucleoprotein complex"/>
    <property type="evidence" value="ECO:0007669"/>
    <property type="project" value="TreeGrafter"/>
</dbReference>
<feature type="region of interest" description="Disordered" evidence="2">
    <location>
        <begin position="243"/>
        <end position="269"/>
    </location>
</feature>
<dbReference type="GO" id="GO:0000492">
    <property type="term" value="P:box C/D snoRNP assembly"/>
    <property type="evidence" value="ECO:0007669"/>
    <property type="project" value="TreeGrafter"/>
</dbReference>